<evidence type="ECO:0000256" key="2">
    <source>
        <dbReference type="ARBA" id="ARBA00023125"/>
    </source>
</evidence>
<comment type="caution">
    <text evidence="9">The sequence shown here is derived from an EMBL/GenBank/DDBJ whole genome shotgun (WGS) entry which is preliminary data.</text>
</comment>
<evidence type="ECO:0000256" key="7">
    <source>
        <dbReference type="SAM" id="MobiDB-lite"/>
    </source>
</evidence>
<keyword evidence="10" id="KW-1185">Reference proteome</keyword>
<evidence type="ECO:0000256" key="1">
    <source>
        <dbReference type="ARBA" id="ARBA00004123"/>
    </source>
</evidence>
<feature type="DNA-binding region" description="Homeobox" evidence="5">
    <location>
        <begin position="44"/>
        <end position="103"/>
    </location>
</feature>
<dbReference type="InterPro" id="IPR017970">
    <property type="entry name" value="Homeobox_CS"/>
</dbReference>
<evidence type="ECO:0000313" key="9">
    <source>
        <dbReference type="EMBL" id="KAH9836955.1"/>
    </source>
</evidence>
<name>A0ABQ8KGU4_9APHY</name>
<feature type="region of interest" description="Disordered" evidence="7">
    <location>
        <begin position="97"/>
        <end position="177"/>
    </location>
</feature>
<dbReference type="InterPro" id="IPR051775">
    <property type="entry name" value="Homeobox_domain"/>
</dbReference>
<dbReference type="GO" id="GO:0003677">
    <property type="term" value="F:DNA binding"/>
    <property type="evidence" value="ECO:0007669"/>
    <property type="project" value="UniProtKB-KW"/>
</dbReference>
<comment type="subcellular location">
    <subcellularLocation>
        <location evidence="1 5 6">Nucleus</location>
    </subcellularLocation>
</comment>
<feature type="domain" description="Homeobox" evidence="8">
    <location>
        <begin position="42"/>
        <end position="102"/>
    </location>
</feature>
<sequence>MRPTTRSQVGAPPSEPAPSRVQGIPAQFTNDNTENVFEAGNMKEKKPRHRITRHQLDRLEALYEENTHPSRQVKQSLANDVGLPLKNITIWFQNKRQTNRRKSRRFTNREETGRIVEPAPLELGPSTRLLLGLTPEPASSEKESPSVRKDRSSRERTATPTPSVSAGRSANATPSLRREEAYAQDIWAHMPSSPPTPALVHTSIDTASPSMLLFEDDVFGPVIASHQVRTPIAGMRKPDLEWACARAEKRSRIRTSACRSQWSPDISSDLDVLRTGKHRVELDEGPDNSKSQTFYPDIPIPAEYRALFPVDMIEGASLLLGLKHAGGGRT</sequence>
<dbReference type="Pfam" id="PF00046">
    <property type="entry name" value="Homeodomain"/>
    <property type="match status" value="1"/>
</dbReference>
<evidence type="ECO:0000256" key="5">
    <source>
        <dbReference type="PROSITE-ProRule" id="PRU00108"/>
    </source>
</evidence>
<reference evidence="9 10" key="1">
    <citation type="journal article" date="2021" name="Environ. Microbiol.">
        <title>Gene family expansions and transcriptome signatures uncover fungal adaptations to wood decay.</title>
        <authorList>
            <person name="Hage H."/>
            <person name="Miyauchi S."/>
            <person name="Viragh M."/>
            <person name="Drula E."/>
            <person name="Min B."/>
            <person name="Chaduli D."/>
            <person name="Navarro D."/>
            <person name="Favel A."/>
            <person name="Norest M."/>
            <person name="Lesage-Meessen L."/>
            <person name="Balint B."/>
            <person name="Merenyi Z."/>
            <person name="de Eugenio L."/>
            <person name="Morin E."/>
            <person name="Martinez A.T."/>
            <person name="Baldrian P."/>
            <person name="Stursova M."/>
            <person name="Martinez M.J."/>
            <person name="Novotny C."/>
            <person name="Magnuson J.K."/>
            <person name="Spatafora J.W."/>
            <person name="Maurice S."/>
            <person name="Pangilinan J."/>
            <person name="Andreopoulos W."/>
            <person name="LaButti K."/>
            <person name="Hundley H."/>
            <person name="Na H."/>
            <person name="Kuo A."/>
            <person name="Barry K."/>
            <person name="Lipzen A."/>
            <person name="Henrissat B."/>
            <person name="Riley R."/>
            <person name="Ahrendt S."/>
            <person name="Nagy L.G."/>
            <person name="Grigoriev I.V."/>
            <person name="Martin F."/>
            <person name="Rosso M.N."/>
        </authorList>
    </citation>
    <scope>NUCLEOTIDE SEQUENCE [LARGE SCALE GENOMIC DNA]</scope>
    <source>
        <strain evidence="9 10">CIRM-BRFM 1785</strain>
    </source>
</reference>
<feature type="compositionally biased region" description="Basic residues" evidence="7">
    <location>
        <begin position="97"/>
        <end position="106"/>
    </location>
</feature>
<dbReference type="CDD" id="cd00086">
    <property type="entry name" value="homeodomain"/>
    <property type="match status" value="1"/>
</dbReference>
<dbReference type="PROSITE" id="PS00027">
    <property type="entry name" value="HOMEOBOX_1"/>
    <property type="match status" value="1"/>
</dbReference>
<evidence type="ECO:0000256" key="3">
    <source>
        <dbReference type="ARBA" id="ARBA00023155"/>
    </source>
</evidence>
<dbReference type="RefSeq" id="XP_047779124.1">
    <property type="nucleotide sequence ID" value="XM_047919485.1"/>
</dbReference>
<dbReference type="SUPFAM" id="SSF46689">
    <property type="entry name" value="Homeodomain-like"/>
    <property type="match status" value="1"/>
</dbReference>
<evidence type="ECO:0000313" key="10">
    <source>
        <dbReference type="Proteomes" id="UP000814176"/>
    </source>
</evidence>
<dbReference type="PANTHER" id="PTHR24323">
    <property type="entry name" value="CEH-10 HOMEODOMAIN-CONTAINING HOMOLOG"/>
    <property type="match status" value="1"/>
</dbReference>
<dbReference type="Gene3D" id="1.10.10.60">
    <property type="entry name" value="Homeodomain-like"/>
    <property type="match status" value="1"/>
</dbReference>
<keyword evidence="3 5" id="KW-0371">Homeobox</keyword>
<evidence type="ECO:0000259" key="8">
    <source>
        <dbReference type="PROSITE" id="PS50071"/>
    </source>
</evidence>
<dbReference type="InterPro" id="IPR001356">
    <property type="entry name" value="HD"/>
</dbReference>
<feature type="region of interest" description="Disordered" evidence="7">
    <location>
        <begin position="1"/>
        <end position="26"/>
    </location>
</feature>
<dbReference type="InterPro" id="IPR009057">
    <property type="entry name" value="Homeodomain-like_sf"/>
</dbReference>
<dbReference type="GeneID" id="72000217"/>
<protein>
    <submittedName>
        <fullName evidence="9">Homeobox domain-containing protein</fullName>
    </submittedName>
</protein>
<evidence type="ECO:0000256" key="6">
    <source>
        <dbReference type="RuleBase" id="RU000682"/>
    </source>
</evidence>
<evidence type="ECO:0000256" key="4">
    <source>
        <dbReference type="ARBA" id="ARBA00023242"/>
    </source>
</evidence>
<dbReference type="EMBL" id="JADCUA010000009">
    <property type="protein sequence ID" value="KAH9836955.1"/>
    <property type="molecule type" value="Genomic_DNA"/>
</dbReference>
<gene>
    <name evidence="9" type="ORF">C8Q71DRAFT_579126</name>
</gene>
<accession>A0ABQ8KGU4</accession>
<organism evidence="9 10">
    <name type="scientific">Rhodofomes roseus</name>
    <dbReference type="NCBI Taxonomy" id="34475"/>
    <lineage>
        <taxon>Eukaryota</taxon>
        <taxon>Fungi</taxon>
        <taxon>Dikarya</taxon>
        <taxon>Basidiomycota</taxon>
        <taxon>Agaricomycotina</taxon>
        <taxon>Agaricomycetes</taxon>
        <taxon>Polyporales</taxon>
        <taxon>Rhodofomes</taxon>
    </lineage>
</organism>
<keyword evidence="4 5" id="KW-0539">Nucleus</keyword>
<dbReference type="Proteomes" id="UP000814176">
    <property type="component" value="Unassembled WGS sequence"/>
</dbReference>
<dbReference type="PANTHER" id="PTHR24323:SF7">
    <property type="entry name" value="HOMEOBOX DOMAIN-CONTAINING PROTEIN"/>
    <property type="match status" value="1"/>
</dbReference>
<feature type="compositionally biased region" description="Polar residues" evidence="7">
    <location>
        <begin position="158"/>
        <end position="174"/>
    </location>
</feature>
<proteinExistence type="predicted"/>
<dbReference type="SMART" id="SM00389">
    <property type="entry name" value="HOX"/>
    <property type="match status" value="1"/>
</dbReference>
<dbReference type="PROSITE" id="PS50071">
    <property type="entry name" value="HOMEOBOX_2"/>
    <property type="match status" value="1"/>
</dbReference>
<feature type="compositionally biased region" description="Basic and acidic residues" evidence="7">
    <location>
        <begin position="139"/>
        <end position="157"/>
    </location>
</feature>
<keyword evidence="2 5" id="KW-0238">DNA-binding</keyword>